<dbReference type="Proteomes" id="UP000267585">
    <property type="component" value="Unassembled WGS sequence"/>
</dbReference>
<dbReference type="InterPro" id="IPR019800">
    <property type="entry name" value="Glyco_hydro_3_AS"/>
</dbReference>
<dbReference type="PANTHER" id="PTHR30480:SF13">
    <property type="entry name" value="BETA-HEXOSAMINIDASE"/>
    <property type="match status" value="1"/>
</dbReference>
<keyword evidence="5" id="KW-0326">Glycosidase</keyword>
<keyword evidence="8" id="KW-1185">Reference proteome</keyword>
<dbReference type="InterPro" id="IPR036962">
    <property type="entry name" value="Glyco_hydro_3_N_sf"/>
</dbReference>
<dbReference type="GO" id="GO:0004563">
    <property type="term" value="F:beta-N-acetylhexosaminidase activity"/>
    <property type="evidence" value="ECO:0007669"/>
    <property type="project" value="UniProtKB-EC"/>
</dbReference>
<comment type="similarity">
    <text evidence="2">Belongs to the glycosyl hydrolase 3 family.</text>
</comment>
<evidence type="ECO:0000256" key="1">
    <source>
        <dbReference type="ARBA" id="ARBA00001231"/>
    </source>
</evidence>
<keyword evidence="4 7" id="KW-0378">Hydrolase</keyword>
<comment type="caution">
    <text evidence="7">The sequence shown here is derived from an EMBL/GenBank/DDBJ whole genome shotgun (WGS) entry which is preliminary data.</text>
</comment>
<evidence type="ECO:0000259" key="6">
    <source>
        <dbReference type="Pfam" id="PF00933"/>
    </source>
</evidence>
<organism evidence="7 8">
    <name type="scientific">Arenibacter aquaticus</name>
    <dbReference type="NCBI Taxonomy" id="2489054"/>
    <lineage>
        <taxon>Bacteria</taxon>
        <taxon>Pseudomonadati</taxon>
        <taxon>Bacteroidota</taxon>
        <taxon>Flavobacteriia</taxon>
        <taxon>Flavobacteriales</taxon>
        <taxon>Flavobacteriaceae</taxon>
        <taxon>Arenibacter</taxon>
    </lineage>
</organism>
<evidence type="ECO:0000256" key="3">
    <source>
        <dbReference type="ARBA" id="ARBA00012663"/>
    </source>
</evidence>
<dbReference type="InterPro" id="IPR017853">
    <property type="entry name" value="GH"/>
</dbReference>
<feature type="domain" description="Glycoside hydrolase family 3 N-terminal" evidence="6">
    <location>
        <begin position="17"/>
        <end position="348"/>
    </location>
</feature>
<dbReference type="PANTHER" id="PTHR30480">
    <property type="entry name" value="BETA-HEXOSAMINIDASE-RELATED"/>
    <property type="match status" value="1"/>
</dbReference>
<dbReference type="EMBL" id="RQPJ01000007">
    <property type="protein sequence ID" value="RTE53179.1"/>
    <property type="molecule type" value="Genomic_DNA"/>
</dbReference>
<dbReference type="InterPro" id="IPR050226">
    <property type="entry name" value="NagZ_Beta-hexosaminidase"/>
</dbReference>
<proteinExistence type="inferred from homology"/>
<dbReference type="GO" id="GO:0009254">
    <property type="term" value="P:peptidoglycan turnover"/>
    <property type="evidence" value="ECO:0007669"/>
    <property type="project" value="TreeGrafter"/>
</dbReference>
<evidence type="ECO:0000256" key="4">
    <source>
        <dbReference type="ARBA" id="ARBA00022801"/>
    </source>
</evidence>
<reference evidence="7 8" key="1">
    <citation type="submission" date="2018-11" db="EMBL/GenBank/DDBJ databases">
        <title>Arenibacter aquaticus sp.nov., a marine bacterium isolated from surface seawater in the South China Sea.</title>
        <authorList>
            <person name="Guo J."/>
            <person name="Sun J."/>
        </authorList>
    </citation>
    <scope>NUCLEOTIDE SEQUENCE [LARGE SCALE GENOMIC DNA]</scope>
    <source>
        <strain evidence="7 8">GUO666</strain>
    </source>
</reference>
<dbReference type="RefSeq" id="WP_126162708.1">
    <property type="nucleotide sequence ID" value="NZ_RQPJ01000007.1"/>
</dbReference>
<dbReference type="EC" id="3.2.1.52" evidence="3"/>
<protein>
    <recommendedName>
        <fullName evidence="3">beta-N-acetylhexosaminidase</fullName>
        <ecNumber evidence="3">3.2.1.52</ecNumber>
    </recommendedName>
</protein>
<dbReference type="AlphaFoldDB" id="A0A430K2L7"/>
<dbReference type="SUPFAM" id="SSF51445">
    <property type="entry name" value="(Trans)glycosidases"/>
    <property type="match status" value="1"/>
</dbReference>
<dbReference type="Pfam" id="PF00933">
    <property type="entry name" value="Glyco_hydro_3"/>
    <property type="match status" value="1"/>
</dbReference>
<dbReference type="GO" id="GO:0005975">
    <property type="term" value="P:carbohydrate metabolic process"/>
    <property type="evidence" value="ECO:0007669"/>
    <property type="project" value="InterPro"/>
</dbReference>
<evidence type="ECO:0000256" key="5">
    <source>
        <dbReference type="ARBA" id="ARBA00023295"/>
    </source>
</evidence>
<dbReference type="InterPro" id="IPR001764">
    <property type="entry name" value="Glyco_hydro_3_N"/>
</dbReference>
<sequence>MSINPNPYNTATKTLSIREKVGQLFMPAAFINDTEEEILELENLIKEQHVGGLCFFHSRASAATNFEGKKKIKYNKQSLKTLKDLIQRYQKAAKYPLLISIDAEWGLAMRIENTPQYPYAITLGAIANQDELIFKVGQQIAHDCREAGIHWNLAPVVDINNNPNNPVIGYRSFGEDKVNITKKSMAFIRGTESEGVFSCIKHFPGHGDTATDSHLGLPLIGKSKEILLENELYPFREIIKSGVDSVMVGHLSIPSLDNGKGTPATISKPIIKGLLRKELNFNGVVISDALNMHSVSKMFPIKGELEWRAFDAGNDVLCFAEHTPEGIESILDKADPQEIEERFKRVWKLKERAFNSTYKPGPIEATDKLNQKLAVESLTLVHGSRPILDNFRNQGFTSVVFGTSPDCSFAEQLSLIANKGKKNKDNILITLYPPKVKPQRNFEIKEEELNDLDSLLRTKNVILYVFGNPYVLHHLPYHLAQCLVLGYQNFKAFQEVAIKHFMGQLEAKGKLPVSLGPNKDQNYE</sequence>
<evidence type="ECO:0000313" key="8">
    <source>
        <dbReference type="Proteomes" id="UP000267585"/>
    </source>
</evidence>
<dbReference type="OrthoDB" id="9805821at2"/>
<evidence type="ECO:0000256" key="2">
    <source>
        <dbReference type="ARBA" id="ARBA00005336"/>
    </source>
</evidence>
<name>A0A430K2L7_9FLAO</name>
<accession>A0A430K2L7</accession>
<comment type="catalytic activity">
    <reaction evidence="1">
        <text>Hydrolysis of terminal non-reducing N-acetyl-D-hexosamine residues in N-acetyl-beta-D-hexosaminides.</text>
        <dbReference type="EC" id="3.2.1.52"/>
    </reaction>
</comment>
<dbReference type="Gene3D" id="3.20.20.300">
    <property type="entry name" value="Glycoside hydrolase, family 3, N-terminal domain"/>
    <property type="match status" value="1"/>
</dbReference>
<dbReference type="PROSITE" id="PS00775">
    <property type="entry name" value="GLYCOSYL_HYDROL_F3"/>
    <property type="match status" value="1"/>
</dbReference>
<evidence type="ECO:0000313" key="7">
    <source>
        <dbReference type="EMBL" id="RTE53179.1"/>
    </source>
</evidence>
<gene>
    <name evidence="7" type="ORF">EHW67_12365</name>
</gene>